<dbReference type="PANTHER" id="PTHR43439:SF2">
    <property type="entry name" value="ENZYME, PUTATIVE (JCVI)-RELATED"/>
    <property type="match status" value="1"/>
</dbReference>
<evidence type="ECO:0000313" key="5">
    <source>
        <dbReference type="Proteomes" id="UP000799118"/>
    </source>
</evidence>
<name>A0A6A4GHU6_9AGAR</name>
<evidence type="ECO:0000256" key="1">
    <source>
        <dbReference type="ARBA" id="ARBA00022450"/>
    </source>
</evidence>
<gene>
    <name evidence="4" type="ORF">BT96DRAFT_892175</name>
</gene>
<reference evidence="4" key="1">
    <citation type="journal article" date="2019" name="Environ. Microbiol.">
        <title>Fungal ecological strategies reflected in gene transcription - a case study of two litter decomposers.</title>
        <authorList>
            <person name="Barbi F."/>
            <person name="Kohler A."/>
            <person name="Barry K."/>
            <person name="Baskaran P."/>
            <person name="Daum C."/>
            <person name="Fauchery L."/>
            <person name="Ihrmark K."/>
            <person name="Kuo A."/>
            <person name="LaButti K."/>
            <person name="Lipzen A."/>
            <person name="Morin E."/>
            <person name="Grigoriev I.V."/>
            <person name="Henrissat B."/>
            <person name="Lindahl B."/>
            <person name="Martin F."/>
        </authorList>
    </citation>
    <scope>NUCLEOTIDE SEQUENCE</scope>
    <source>
        <strain evidence="4">JB14</strain>
    </source>
</reference>
<dbReference type="PANTHER" id="PTHR43439">
    <property type="entry name" value="PHENYLACETATE-COENZYME A LIGASE"/>
    <property type="match status" value="1"/>
</dbReference>
<dbReference type="Gene3D" id="3.40.50.12780">
    <property type="entry name" value="N-terminal domain of ligase-like"/>
    <property type="match status" value="1"/>
</dbReference>
<evidence type="ECO:0000256" key="2">
    <source>
        <dbReference type="ARBA" id="ARBA00022553"/>
    </source>
</evidence>
<dbReference type="InterPro" id="IPR000873">
    <property type="entry name" value="AMP-dep_synth/lig_dom"/>
</dbReference>
<dbReference type="SUPFAM" id="SSF56801">
    <property type="entry name" value="Acetyl-CoA synthetase-like"/>
    <property type="match status" value="1"/>
</dbReference>
<feature type="domain" description="AMP-dependent synthetase/ligase" evidence="3">
    <location>
        <begin position="53"/>
        <end position="358"/>
    </location>
</feature>
<organism evidence="4 5">
    <name type="scientific">Gymnopus androsaceus JB14</name>
    <dbReference type="NCBI Taxonomy" id="1447944"/>
    <lineage>
        <taxon>Eukaryota</taxon>
        <taxon>Fungi</taxon>
        <taxon>Dikarya</taxon>
        <taxon>Basidiomycota</taxon>
        <taxon>Agaricomycotina</taxon>
        <taxon>Agaricomycetes</taxon>
        <taxon>Agaricomycetidae</taxon>
        <taxon>Agaricales</taxon>
        <taxon>Marasmiineae</taxon>
        <taxon>Omphalotaceae</taxon>
        <taxon>Gymnopus</taxon>
    </lineage>
</organism>
<dbReference type="InterPro" id="IPR042099">
    <property type="entry name" value="ANL_N_sf"/>
</dbReference>
<evidence type="ECO:0000259" key="3">
    <source>
        <dbReference type="Pfam" id="PF00501"/>
    </source>
</evidence>
<dbReference type="AlphaFoldDB" id="A0A6A4GHU6"/>
<evidence type="ECO:0000313" key="4">
    <source>
        <dbReference type="EMBL" id="KAE9385222.1"/>
    </source>
</evidence>
<dbReference type="EMBL" id="ML770013">
    <property type="protein sequence ID" value="KAE9385222.1"/>
    <property type="molecule type" value="Genomic_DNA"/>
</dbReference>
<dbReference type="InterPro" id="IPR051414">
    <property type="entry name" value="Adenylate-forming_Reductase"/>
</dbReference>
<keyword evidence="1" id="KW-0596">Phosphopantetheine</keyword>
<dbReference type="InterPro" id="IPR020845">
    <property type="entry name" value="AMP-binding_CS"/>
</dbReference>
<protein>
    <submittedName>
        <fullName evidence="4">Acetyl-CoA synthetase-like protein</fullName>
    </submittedName>
</protein>
<keyword evidence="2" id="KW-0597">Phosphoprotein</keyword>
<dbReference type="Pfam" id="PF00501">
    <property type="entry name" value="AMP-binding"/>
    <property type="match status" value="1"/>
</dbReference>
<dbReference type="OrthoDB" id="429813at2759"/>
<accession>A0A6A4GHU6</accession>
<proteinExistence type="predicted"/>
<dbReference type="PROSITE" id="PS00455">
    <property type="entry name" value="AMP_BINDING"/>
    <property type="match status" value="1"/>
</dbReference>
<keyword evidence="5" id="KW-1185">Reference proteome</keyword>
<dbReference type="Proteomes" id="UP000799118">
    <property type="component" value="Unassembled WGS sequence"/>
</dbReference>
<dbReference type="Pfam" id="PF23562">
    <property type="entry name" value="AMP-binding_C_3"/>
    <property type="match status" value="1"/>
</dbReference>
<sequence length="573" mass="62489">MSSTITAILPALGKSQLNLPDLLDFNLEHNPNFPIFAYAESGSTRTVEIRMLEYVRAAHRIGNAIRGDSQPGDIIAIVANLDAIVYSALIVGIMKAGLVPFPISPRNSPSALLHLIRKTSAHRIIMTQTTLQGVIDGLKAELETFNPTYVLSIEEAPTLHDAYPHLGKETTEDPFAPISATFSPKDSDKGIYLHSSGSTGLPKPILLTHQILKDDAALMSIPKIREVISEKPLNGAIGLPTFHMIGFCYQVLVPLYGLITTAVFAPTVTRPDAVPILGTAENVLEAAKVLKPSSMLTFPTLFHSWSQSEDAIEFLRTLRFLSYGGGPLPPRIAESLISRGVIIASGYGGTEFGGVTKLRIDTETWQYFEFVEGINIRWVTQADGTYEAQFLTTETHHVAIENLSDVPGYSTSDLFEPHPTIPNLWKIVGRIDDVIIHSSGEKTVPAPMEAIITADPIVGGAIIFGRQRDQPGILLEPLPAYQVDVNDSAQVSKFRNLIWPTIEEANKVAPAFSRIFKEMILIVDPEKPLPRVGKGTVARKAALTLYGPEIDKLYETVESNSGSDFVEPLKAGK</sequence>